<evidence type="ECO:0000256" key="4">
    <source>
        <dbReference type="ARBA" id="ARBA00004613"/>
    </source>
</evidence>
<feature type="domain" description="EF-hand" evidence="18">
    <location>
        <begin position="279"/>
        <end position="314"/>
    </location>
</feature>
<dbReference type="GO" id="GO:0005794">
    <property type="term" value="C:Golgi apparatus"/>
    <property type="evidence" value="ECO:0007669"/>
    <property type="project" value="UniProtKB-SubCell"/>
</dbReference>
<evidence type="ECO:0000256" key="6">
    <source>
        <dbReference type="ARBA" id="ARBA00022490"/>
    </source>
</evidence>
<dbReference type="FunCoup" id="E4XS77">
    <property type="interactions" value="350"/>
</dbReference>
<feature type="coiled-coil region" evidence="16">
    <location>
        <begin position="441"/>
        <end position="505"/>
    </location>
</feature>
<dbReference type="PANTHER" id="PTHR19237:SF20">
    <property type="entry name" value="NUCLEOBINDIN 1"/>
    <property type="match status" value="1"/>
</dbReference>
<dbReference type="AlphaFoldDB" id="E4XS77"/>
<comment type="similarity">
    <text evidence="5">Belongs to the nucleobindin family.</text>
</comment>
<feature type="chain" id="PRO_5013334057" description="EF-hand domain-containing protein" evidence="17">
    <location>
        <begin position="16"/>
        <end position="516"/>
    </location>
</feature>
<dbReference type="InterPro" id="IPR040250">
    <property type="entry name" value="Nucleobindin"/>
</dbReference>
<dbReference type="PANTHER" id="PTHR19237">
    <property type="entry name" value="NUCLEOBINDIN"/>
    <property type="match status" value="1"/>
</dbReference>
<evidence type="ECO:0000256" key="1">
    <source>
        <dbReference type="ARBA" id="ARBA00004170"/>
    </source>
</evidence>
<evidence type="ECO:0000256" key="10">
    <source>
        <dbReference type="ARBA" id="ARBA00022729"/>
    </source>
</evidence>
<keyword evidence="6" id="KW-0963">Cytoplasm</keyword>
<keyword evidence="7" id="KW-0964">Secreted</keyword>
<keyword evidence="15" id="KW-0472">Membrane</keyword>
<dbReference type="GO" id="GO:0016020">
    <property type="term" value="C:membrane"/>
    <property type="evidence" value="ECO:0007669"/>
    <property type="project" value="UniProtKB-SubCell"/>
</dbReference>
<evidence type="ECO:0000256" key="5">
    <source>
        <dbReference type="ARBA" id="ARBA00008063"/>
    </source>
</evidence>
<evidence type="ECO:0000313" key="20">
    <source>
        <dbReference type="Proteomes" id="UP000001307"/>
    </source>
</evidence>
<evidence type="ECO:0000256" key="2">
    <source>
        <dbReference type="ARBA" id="ARBA00004496"/>
    </source>
</evidence>
<dbReference type="GO" id="GO:0003677">
    <property type="term" value="F:DNA binding"/>
    <property type="evidence" value="ECO:0007669"/>
    <property type="project" value="UniProtKB-KW"/>
</dbReference>
<keyword evidence="10 17" id="KW-0732">Signal</keyword>
<dbReference type="PROSITE" id="PS00018">
    <property type="entry name" value="EF_HAND_1"/>
    <property type="match status" value="1"/>
</dbReference>
<feature type="coiled-coil region" evidence="16">
    <location>
        <begin position="338"/>
        <end position="376"/>
    </location>
</feature>
<keyword evidence="11" id="KW-0677">Repeat</keyword>
<evidence type="ECO:0000256" key="13">
    <source>
        <dbReference type="ARBA" id="ARBA00023034"/>
    </source>
</evidence>
<reference evidence="19" key="1">
    <citation type="journal article" date="2010" name="Science">
        <title>Plasticity of animal genome architecture unmasked by rapid evolution of a pelagic tunicate.</title>
        <authorList>
            <person name="Denoeud F."/>
            <person name="Henriet S."/>
            <person name="Mungpakdee S."/>
            <person name="Aury J.M."/>
            <person name="Da Silva C."/>
            <person name="Brinkmann H."/>
            <person name="Mikhaleva J."/>
            <person name="Olsen L.C."/>
            <person name="Jubin C."/>
            <person name="Canestro C."/>
            <person name="Bouquet J.M."/>
            <person name="Danks G."/>
            <person name="Poulain J."/>
            <person name="Campsteijn C."/>
            <person name="Adamski M."/>
            <person name="Cross I."/>
            <person name="Yadetie F."/>
            <person name="Muffato M."/>
            <person name="Louis A."/>
            <person name="Butcher S."/>
            <person name="Tsagkogeorga G."/>
            <person name="Konrad A."/>
            <person name="Singh S."/>
            <person name="Jensen M.F."/>
            <person name="Cong E.H."/>
            <person name="Eikeseth-Otteraa H."/>
            <person name="Noel B."/>
            <person name="Anthouard V."/>
            <person name="Porcel B.M."/>
            <person name="Kachouri-Lafond R."/>
            <person name="Nishino A."/>
            <person name="Ugolini M."/>
            <person name="Chourrout P."/>
            <person name="Nishida H."/>
            <person name="Aasland R."/>
            <person name="Huzurbazar S."/>
            <person name="Westhof E."/>
            <person name="Delsuc F."/>
            <person name="Lehrach H."/>
            <person name="Reinhardt R."/>
            <person name="Weissenbach J."/>
            <person name="Roy S.W."/>
            <person name="Artiguenave F."/>
            <person name="Postlethwait J.H."/>
            <person name="Manak J.R."/>
            <person name="Thompson E.M."/>
            <person name="Jaillon O."/>
            <person name="Du Pasquier L."/>
            <person name="Boudinot P."/>
            <person name="Liberles D.A."/>
            <person name="Volff J.N."/>
            <person name="Philippe H."/>
            <person name="Lenhard B."/>
            <person name="Roest Crollius H."/>
            <person name="Wincker P."/>
            <person name="Chourrout D."/>
        </authorList>
    </citation>
    <scope>NUCLEOTIDE SEQUENCE [LARGE SCALE GENOMIC DNA]</scope>
</reference>
<keyword evidence="20" id="KW-1185">Reference proteome</keyword>
<dbReference type="InterPro" id="IPR011992">
    <property type="entry name" value="EF-hand-dom_pair"/>
</dbReference>
<dbReference type="EMBL" id="FN653131">
    <property type="protein sequence ID" value="CBY12625.1"/>
    <property type="molecule type" value="Genomic_DNA"/>
</dbReference>
<evidence type="ECO:0000256" key="11">
    <source>
        <dbReference type="ARBA" id="ARBA00022737"/>
    </source>
</evidence>
<dbReference type="GO" id="GO:0005085">
    <property type="term" value="F:guanyl-nucleotide exchange factor activity"/>
    <property type="evidence" value="ECO:0007669"/>
    <property type="project" value="UniProtKB-KW"/>
</dbReference>
<dbReference type="PROSITE" id="PS50222">
    <property type="entry name" value="EF_HAND_2"/>
    <property type="match status" value="2"/>
</dbReference>
<evidence type="ECO:0000256" key="14">
    <source>
        <dbReference type="ARBA" id="ARBA00023125"/>
    </source>
</evidence>
<evidence type="ECO:0000259" key="18">
    <source>
        <dbReference type="PROSITE" id="PS50222"/>
    </source>
</evidence>
<comment type="subcellular location">
    <subcellularLocation>
        <location evidence="2">Cytoplasm</location>
    </subcellularLocation>
    <subcellularLocation>
        <location evidence="3">Golgi apparatus</location>
    </subcellularLocation>
    <subcellularLocation>
        <location evidence="1">Membrane</location>
        <topology evidence="1">Peripheral membrane protein</topology>
    </subcellularLocation>
    <subcellularLocation>
        <location evidence="4">Secreted</location>
    </subcellularLocation>
</comment>
<evidence type="ECO:0000313" key="19">
    <source>
        <dbReference type="EMBL" id="CBY12625.1"/>
    </source>
</evidence>
<dbReference type="GO" id="GO:0005793">
    <property type="term" value="C:endoplasmic reticulum-Golgi intermediate compartment"/>
    <property type="evidence" value="ECO:0007669"/>
    <property type="project" value="TreeGrafter"/>
</dbReference>
<dbReference type="SMART" id="SM00054">
    <property type="entry name" value="EFh"/>
    <property type="match status" value="2"/>
</dbReference>
<evidence type="ECO:0000256" key="9">
    <source>
        <dbReference type="ARBA" id="ARBA00022658"/>
    </source>
</evidence>
<evidence type="ECO:0000256" key="12">
    <source>
        <dbReference type="ARBA" id="ARBA00022837"/>
    </source>
</evidence>
<evidence type="ECO:0000256" key="7">
    <source>
        <dbReference type="ARBA" id="ARBA00022525"/>
    </source>
</evidence>
<keyword evidence="8" id="KW-0597">Phosphoprotein</keyword>
<evidence type="ECO:0000256" key="16">
    <source>
        <dbReference type="SAM" id="Coils"/>
    </source>
</evidence>
<organism evidence="19">
    <name type="scientific">Oikopleura dioica</name>
    <name type="common">Tunicate</name>
    <dbReference type="NCBI Taxonomy" id="34765"/>
    <lineage>
        <taxon>Eukaryota</taxon>
        <taxon>Metazoa</taxon>
        <taxon>Chordata</taxon>
        <taxon>Tunicata</taxon>
        <taxon>Appendicularia</taxon>
        <taxon>Copelata</taxon>
        <taxon>Oikopleuridae</taxon>
        <taxon>Oikopleura</taxon>
    </lineage>
</organism>
<gene>
    <name evidence="19" type="ORF">GSOID_T00002028001</name>
</gene>
<feature type="domain" description="EF-hand" evidence="18">
    <location>
        <begin position="227"/>
        <end position="262"/>
    </location>
</feature>
<dbReference type="OrthoDB" id="5982823at2759"/>
<dbReference type="InterPro" id="IPR002048">
    <property type="entry name" value="EF_hand_dom"/>
</dbReference>
<keyword evidence="12" id="KW-0106">Calcium</keyword>
<evidence type="ECO:0000256" key="15">
    <source>
        <dbReference type="ARBA" id="ARBA00023136"/>
    </source>
</evidence>
<dbReference type="GO" id="GO:0005509">
    <property type="term" value="F:calcium ion binding"/>
    <property type="evidence" value="ECO:0007669"/>
    <property type="project" value="InterPro"/>
</dbReference>
<evidence type="ECO:0000256" key="17">
    <source>
        <dbReference type="SAM" id="SignalP"/>
    </source>
</evidence>
<dbReference type="Gene3D" id="1.10.238.10">
    <property type="entry name" value="EF-hand"/>
    <property type="match status" value="1"/>
</dbReference>
<protein>
    <recommendedName>
        <fullName evidence="18">EF-hand domain-containing protein</fullName>
    </recommendedName>
</protein>
<dbReference type="InterPro" id="IPR057576">
    <property type="entry name" value="NUCB1_N"/>
</dbReference>
<name>E4XS77_OIKDI</name>
<dbReference type="GO" id="GO:0070062">
    <property type="term" value="C:extracellular exosome"/>
    <property type="evidence" value="ECO:0007669"/>
    <property type="project" value="TreeGrafter"/>
</dbReference>
<dbReference type="Proteomes" id="UP000001307">
    <property type="component" value="Unassembled WGS sequence"/>
</dbReference>
<keyword evidence="9" id="KW-0344">Guanine-nucleotide releasing factor</keyword>
<dbReference type="SUPFAM" id="SSF47473">
    <property type="entry name" value="EF-hand"/>
    <property type="match status" value="1"/>
</dbReference>
<dbReference type="InterPro" id="IPR018247">
    <property type="entry name" value="EF_Hand_1_Ca_BS"/>
</dbReference>
<keyword evidence="13" id="KW-0333">Golgi apparatus</keyword>
<keyword evidence="14" id="KW-0238">DNA-binding</keyword>
<proteinExistence type="inferred from homology"/>
<accession>E4XS77</accession>
<feature type="signal peptide" evidence="17">
    <location>
        <begin position="1"/>
        <end position="15"/>
    </location>
</feature>
<evidence type="ECO:0000256" key="3">
    <source>
        <dbReference type="ARBA" id="ARBA00004555"/>
    </source>
</evidence>
<sequence>MFLLTLFGLVGVALSRSVPVEEPHQGPPVGEEINTGLFYDSYLQEVIKTLDKDNAFREKMQNVNLDEVKIATFSKELNNVAKHVRDELDVLKRKEVDRIRKLLKMKSTMDKGKQVNQRAIVEAAAGHFDHFNPESFSSKDLEKLIGTATTDLQNYDEKRHKEFIEYEIQKQLDFEEAMKGMDDAQKAALLEEQKQKRKRHNEHQKIPHPFSQKFILDVWRSIDHLKDEKFDAKTFFLLHDVNGDMYIDPYELEAIFQAELDKVYDPNNPDDDVREMEEERARMREHVMKEVDTNEDGAISLKEFMDYTNSMEFVKPTNTYQMIDDMIEKGEVYTSQELKEYKERVAAHEAELKKRLSNLKEEALKLANQKKQFVDAKAKAQEINDPMIDQAIKKTENDLNQRELGLMSQHADAVKMGKETLAMKQDLAKKQIEAYMTDADMEEMRIKYEKLKEDVESMLKNKEGEYDDQIKAAKENMEKAQKEVREKLLAQQEEMAARIKAAQEARDKAGLTDQQL</sequence>
<dbReference type="Pfam" id="PF13499">
    <property type="entry name" value="EF-hand_7"/>
    <property type="match status" value="1"/>
</dbReference>
<dbReference type="InParanoid" id="E4XS77"/>
<evidence type="ECO:0000256" key="8">
    <source>
        <dbReference type="ARBA" id="ARBA00022553"/>
    </source>
</evidence>
<keyword evidence="16" id="KW-0175">Coiled coil</keyword>
<dbReference type="Pfam" id="PF25434">
    <property type="entry name" value="NUCB1_N"/>
    <property type="match status" value="1"/>
</dbReference>